<dbReference type="CDD" id="cd00082">
    <property type="entry name" value="HisKA"/>
    <property type="match status" value="1"/>
</dbReference>
<sequence>MEEIASRHRHFSDLPMIEKGKARRLDIITLFFEILTWVVAIFTIFFMIIFNPSELKWAMPYIVFGMFLASAFWYLRIRTLYMKLNFEKLTSEVQFQKIRERQILLDKKEKEFIAMTSHQLNTPLSVIRNASAELVRESHGKTKFSDKLTEKFINRFQTINECSKTMVTYLNDLISLIRSDKAIMELNLRPIEARSIIEDAVPKNQEEMKNKKIEVKINVDQQVDKVICDQDRVMTALTNLIDNAVLYSYSDSEVKINVIPTGNYAQFSIQNTGEGISLKEQPHIFSRFYRTTHAKIENEFGTGLGLSIARDIILQQGGTIWFESEPKKTTTFYFTLPKV</sequence>
<evidence type="ECO:0000259" key="13">
    <source>
        <dbReference type="PROSITE" id="PS50109"/>
    </source>
</evidence>
<dbReference type="Pfam" id="PF02518">
    <property type="entry name" value="HATPase_c"/>
    <property type="match status" value="1"/>
</dbReference>
<dbReference type="Pfam" id="PF00512">
    <property type="entry name" value="HisKA"/>
    <property type="match status" value="1"/>
</dbReference>
<dbReference type="EC" id="2.7.13.3" evidence="3"/>
<dbReference type="Proteomes" id="UP000033934">
    <property type="component" value="Unassembled WGS sequence"/>
</dbReference>
<evidence type="ECO:0000256" key="10">
    <source>
        <dbReference type="ARBA" id="ARBA00023012"/>
    </source>
</evidence>
<evidence type="ECO:0000256" key="1">
    <source>
        <dbReference type="ARBA" id="ARBA00000085"/>
    </source>
</evidence>
<evidence type="ECO:0000256" key="9">
    <source>
        <dbReference type="ARBA" id="ARBA00022840"/>
    </source>
</evidence>
<evidence type="ECO:0000256" key="6">
    <source>
        <dbReference type="ARBA" id="ARBA00022679"/>
    </source>
</evidence>
<feature type="transmembrane region" description="Helical" evidence="12">
    <location>
        <begin position="27"/>
        <end position="51"/>
    </location>
</feature>
<dbReference type="InterPro" id="IPR003594">
    <property type="entry name" value="HATPase_dom"/>
</dbReference>
<dbReference type="InterPro" id="IPR005467">
    <property type="entry name" value="His_kinase_dom"/>
</dbReference>
<evidence type="ECO:0000256" key="3">
    <source>
        <dbReference type="ARBA" id="ARBA00012438"/>
    </source>
</evidence>
<reference evidence="14 15" key="1">
    <citation type="journal article" date="2015" name="Nature">
        <title>rRNA introns, odd ribosomes, and small enigmatic genomes across a large radiation of phyla.</title>
        <authorList>
            <person name="Brown C.T."/>
            <person name="Hug L.A."/>
            <person name="Thomas B.C."/>
            <person name="Sharon I."/>
            <person name="Castelle C.J."/>
            <person name="Singh A."/>
            <person name="Wilkins M.J."/>
            <person name="Williams K.H."/>
            <person name="Banfield J.F."/>
        </authorList>
    </citation>
    <scope>NUCLEOTIDE SEQUENCE [LARGE SCALE GENOMIC DNA]</scope>
</reference>
<dbReference type="GO" id="GO:0000155">
    <property type="term" value="F:phosphorelay sensor kinase activity"/>
    <property type="evidence" value="ECO:0007669"/>
    <property type="project" value="InterPro"/>
</dbReference>
<evidence type="ECO:0000256" key="11">
    <source>
        <dbReference type="ARBA" id="ARBA00023136"/>
    </source>
</evidence>
<evidence type="ECO:0000256" key="7">
    <source>
        <dbReference type="ARBA" id="ARBA00022741"/>
    </source>
</evidence>
<dbReference type="SUPFAM" id="SSF47384">
    <property type="entry name" value="Homodimeric domain of signal transducing histidine kinase"/>
    <property type="match status" value="1"/>
</dbReference>
<dbReference type="Gene3D" id="3.30.565.10">
    <property type="entry name" value="Histidine kinase-like ATPase, C-terminal domain"/>
    <property type="match status" value="1"/>
</dbReference>
<evidence type="ECO:0000256" key="4">
    <source>
        <dbReference type="ARBA" id="ARBA00022475"/>
    </source>
</evidence>
<dbReference type="PANTHER" id="PTHR43711">
    <property type="entry name" value="TWO-COMPONENT HISTIDINE KINASE"/>
    <property type="match status" value="1"/>
</dbReference>
<dbReference type="PROSITE" id="PS50109">
    <property type="entry name" value="HIS_KIN"/>
    <property type="match status" value="1"/>
</dbReference>
<evidence type="ECO:0000313" key="14">
    <source>
        <dbReference type="EMBL" id="KKQ90127.1"/>
    </source>
</evidence>
<evidence type="ECO:0000256" key="8">
    <source>
        <dbReference type="ARBA" id="ARBA00022777"/>
    </source>
</evidence>
<dbReference type="FunFam" id="3.30.565.10:FF:000023">
    <property type="entry name" value="PAS domain-containing sensor histidine kinase"/>
    <property type="match status" value="1"/>
</dbReference>
<keyword evidence="12" id="KW-0812">Transmembrane</keyword>
<accession>A0A0G0LGG1</accession>
<feature type="domain" description="Histidine kinase" evidence="13">
    <location>
        <begin position="115"/>
        <end position="339"/>
    </location>
</feature>
<dbReference type="InterPro" id="IPR036097">
    <property type="entry name" value="HisK_dim/P_sf"/>
</dbReference>
<comment type="subcellular location">
    <subcellularLocation>
        <location evidence="2">Cell membrane</location>
    </subcellularLocation>
</comment>
<dbReference type="GO" id="GO:0005524">
    <property type="term" value="F:ATP binding"/>
    <property type="evidence" value="ECO:0007669"/>
    <property type="project" value="UniProtKB-KW"/>
</dbReference>
<protein>
    <recommendedName>
        <fullName evidence="3">histidine kinase</fullName>
        <ecNumber evidence="3">2.7.13.3</ecNumber>
    </recommendedName>
</protein>
<keyword evidence="10" id="KW-0902">Two-component regulatory system</keyword>
<keyword evidence="4" id="KW-1003">Cell membrane</keyword>
<keyword evidence="12" id="KW-1133">Transmembrane helix</keyword>
<proteinExistence type="predicted"/>
<evidence type="ECO:0000256" key="12">
    <source>
        <dbReference type="SAM" id="Phobius"/>
    </source>
</evidence>
<dbReference type="PANTHER" id="PTHR43711:SF1">
    <property type="entry name" value="HISTIDINE KINASE 1"/>
    <property type="match status" value="1"/>
</dbReference>
<evidence type="ECO:0000256" key="2">
    <source>
        <dbReference type="ARBA" id="ARBA00004236"/>
    </source>
</evidence>
<dbReference type="InterPro" id="IPR003661">
    <property type="entry name" value="HisK_dim/P_dom"/>
</dbReference>
<dbReference type="InterPro" id="IPR036890">
    <property type="entry name" value="HATPase_C_sf"/>
</dbReference>
<comment type="caution">
    <text evidence="14">The sequence shown here is derived from an EMBL/GenBank/DDBJ whole genome shotgun (WGS) entry which is preliminary data.</text>
</comment>
<dbReference type="SUPFAM" id="SSF55874">
    <property type="entry name" value="ATPase domain of HSP90 chaperone/DNA topoisomerase II/histidine kinase"/>
    <property type="match status" value="1"/>
</dbReference>
<dbReference type="InterPro" id="IPR004358">
    <property type="entry name" value="Sig_transdc_His_kin-like_C"/>
</dbReference>
<dbReference type="CDD" id="cd00075">
    <property type="entry name" value="HATPase"/>
    <property type="match status" value="1"/>
</dbReference>
<dbReference type="Gene3D" id="1.10.287.130">
    <property type="match status" value="1"/>
</dbReference>
<dbReference type="SMART" id="SM00387">
    <property type="entry name" value="HATPase_c"/>
    <property type="match status" value="1"/>
</dbReference>
<dbReference type="InterPro" id="IPR050736">
    <property type="entry name" value="Sensor_HK_Regulatory"/>
</dbReference>
<evidence type="ECO:0000256" key="5">
    <source>
        <dbReference type="ARBA" id="ARBA00022553"/>
    </source>
</evidence>
<evidence type="ECO:0000313" key="15">
    <source>
        <dbReference type="Proteomes" id="UP000033934"/>
    </source>
</evidence>
<dbReference type="GO" id="GO:0005886">
    <property type="term" value="C:plasma membrane"/>
    <property type="evidence" value="ECO:0007669"/>
    <property type="project" value="UniProtKB-SubCell"/>
</dbReference>
<name>A0A0G0LGG1_9BACT</name>
<keyword evidence="7" id="KW-0547">Nucleotide-binding</keyword>
<gene>
    <name evidence="14" type="ORF">UT11_C0012G0005</name>
</gene>
<feature type="transmembrane region" description="Helical" evidence="12">
    <location>
        <begin position="57"/>
        <end position="75"/>
    </location>
</feature>
<dbReference type="PRINTS" id="PR00344">
    <property type="entry name" value="BCTRLSENSOR"/>
</dbReference>
<keyword evidence="5" id="KW-0597">Phosphoprotein</keyword>
<keyword evidence="9" id="KW-0067">ATP-binding</keyword>
<dbReference type="EMBL" id="LBVO01000012">
    <property type="protein sequence ID" value="KKQ90127.1"/>
    <property type="molecule type" value="Genomic_DNA"/>
</dbReference>
<dbReference type="SMART" id="SM00388">
    <property type="entry name" value="HisKA"/>
    <property type="match status" value="1"/>
</dbReference>
<comment type="catalytic activity">
    <reaction evidence="1">
        <text>ATP + protein L-histidine = ADP + protein N-phospho-L-histidine.</text>
        <dbReference type="EC" id="2.7.13.3"/>
    </reaction>
</comment>
<organism evidence="14 15">
    <name type="scientific">Berkelbacteria bacterium GW2011_GWA2_38_9</name>
    <dbReference type="NCBI Taxonomy" id="1618334"/>
    <lineage>
        <taxon>Bacteria</taxon>
        <taxon>Candidatus Berkelbacteria</taxon>
    </lineage>
</organism>
<keyword evidence="11 12" id="KW-0472">Membrane</keyword>
<keyword evidence="8 14" id="KW-0418">Kinase</keyword>
<keyword evidence="6" id="KW-0808">Transferase</keyword>
<dbReference type="AlphaFoldDB" id="A0A0G0LGG1"/>